<dbReference type="InterPro" id="IPR052512">
    <property type="entry name" value="4CMD/NDH-1_regulator"/>
</dbReference>
<dbReference type="STRING" id="582680.RS86_00390"/>
<dbReference type="PANTHER" id="PTHR33570:SF10">
    <property type="entry name" value="GAMMA-CARBOXYMUCONOLACTONE DECARBOXYLASE"/>
    <property type="match status" value="1"/>
</dbReference>
<dbReference type="InterPro" id="IPR003779">
    <property type="entry name" value="CMD-like"/>
</dbReference>
<dbReference type="SUPFAM" id="SSF69118">
    <property type="entry name" value="AhpD-like"/>
    <property type="match status" value="1"/>
</dbReference>
<protein>
    <submittedName>
        <fullName evidence="2">Carboxymuconolactone decarboxylase family protein</fullName>
    </submittedName>
</protein>
<keyword evidence="3" id="KW-1185">Reference proteome</keyword>
<organism evidence="2 3">
    <name type="scientific">Microbacterium azadirachtae</name>
    <dbReference type="NCBI Taxonomy" id="582680"/>
    <lineage>
        <taxon>Bacteria</taxon>
        <taxon>Bacillati</taxon>
        <taxon>Actinomycetota</taxon>
        <taxon>Actinomycetes</taxon>
        <taxon>Micrococcales</taxon>
        <taxon>Microbacteriaceae</taxon>
        <taxon>Microbacterium</taxon>
    </lineage>
</organism>
<dbReference type="GO" id="GO:0051920">
    <property type="term" value="F:peroxiredoxin activity"/>
    <property type="evidence" value="ECO:0007669"/>
    <property type="project" value="InterPro"/>
</dbReference>
<dbReference type="PATRIC" id="fig|582680.6.peg.401"/>
<dbReference type="PANTHER" id="PTHR33570">
    <property type="entry name" value="4-CARBOXYMUCONOLACTONE DECARBOXYLASE FAMILY PROTEIN"/>
    <property type="match status" value="1"/>
</dbReference>
<proteinExistence type="predicted"/>
<evidence type="ECO:0000259" key="1">
    <source>
        <dbReference type="Pfam" id="PF02627"/>
    </source>
</evidence>
<name>A0A0F0LU77_9MICO</name>
<reference evidence="2 3" key="1">
    <citation type="submission" date="2015-02" db="EMBL/GenBank/DDBJ databases">
        <title>Draft genome sequences of ten Microbacterium spp. with emphasis on heavy metal contaminated environments.</title>
        <authorList>
            <person name="Corretto E."/>
        </authorList>
    </citation>
    <scope>NUCLEOTIDE SEQUENCE [LARGE SCALE GENOMIC DNA]</scope>
    <source>
        <strain evidence="2 3">ARN176</strain>
    </source>
</reference>
<gene>
    <name evidence="2" type="ORF">RS86_00390</name>
</gene>
<evidence type="ECO:0000313" key="2">
    <source>
        <dbReference type="EMBL" id="KJL35850.1"/>
    </source>
</evidence>
<evidence type="ECO:0000313" key="3">
    <source>
        <dbReference type="Proteomes" id="UP000033740"/>
    </source>
</evidence>
<dbReference type="InterPro" id="IPR029032">
    <property type="entry name" value="AhpD-like"/>
</dbReference>
<sequence>MDRILGPETAERTLAGFDEISSDFGKYVVEAGFADVYGREGLSLPERQLINIAVLTAIGGAEPQLALHMRAALNVGVTAEKIVETVFHTALYAGHPRAGNGLAVAREVLGQRSDEDEPR</sequence>
<dbReference type="Gene3D" id="1.20.1290.10">
    <property type="entry name" value="AhpD-like"/>
    <property type="match status" value="1"/>
</dbReference>
<feature type="domain" description="Carboxymuconolactone decarboxylase-like" evidence="1">
    <location>
        <begin position="23"/>
        <end position="107"/>
    </location>
</feature>
<dbReference type="AlphaFoldDB" id="A0A0F0LU77"/>
<comment type="caution">
    <text evidence="2">The sequence shown here is derived from an EMBL/GenBank/DDBJ whole genome shotgun (WGS) entry which is preliminary data.</text>
</comment>
<dbReference type="EMBL" id="JYIX01000022">
    <property type="protein sequence ID" value="KJL35850.1"/>
    <property type="molecule type" value="Genomic_DNA"/>
</dbReference>
<dbReference type="Proteomes" id="UP000033740">
    <property type="component" value="Unassembled WGS sequence"/>
</dbReference>
<accession>A0A0F0LU77</accession>
<dbReference type="Pfam" id="PF02627">
    <property type="entry name" value="CMD"/>
    <property type="match status" value="1"/>
</dbReference>